<evidence type="ECO:0000256" key="1">
    <source>
        <dbReference type="ARBA" id="ARBA00003871"/>
    </source>
</evidence>
<sequence length="471" mass="49469">MSKIWQLSATELARRVAERQLSSAEVVNAHLARIDAVNPALNAVVHVLADQARAAADAADRRLAAGEKVGPLHGVPFTVKENIDMAGLPTTWGVPALAQAVVPMDAPVVERMRAAGAIPIGRTNLPDMALRIHTVSSLHGLTRNPWHPNRTAGGSSGGEAAALASGMTPIGLGNDIGGSLRNPANACGIASIRPSAGRVPDADCGPIEGSLLAVQLMNVQGPMARRVADVRLALRVLMGAHPRDPWSIDAPFEGPVTPGPIRVAVLPEPPGGRIDPVIAATVRRAAEALADAGYAVEEIAPPRYAQAIDCWSRLIMGDFVSVLDPLSQMMGADAMTFLQGFQALVPPLADTTAWSNLMVERHAIGRAWSSFMAERPLLLTPTWTQLPFEHGVDSATADGAAAAKELMRPVVPANLLGLPSACVPAGRDEATGLPIGVLVTGRRFREDQCLEAAEAIEARLGLTTPIDPVRR</sequence>
<proteinExistence type="inferred from homology"/>
<name>A0A109K4F0_9BRAD</name>
<evidence type="ECO:0000256" key="3">
    <source>
        <dbReference type="ARBA" id="ARBA00021874"/>
    </source>
</evidence>
<dbReference type="SUPFAM" id="SSF75304">
    <property type="entry name" value="Amidase signature (AS) enzymes"/>
    <property type="match status" value="1"/>
</dbReference>
<evidence type="ECO:0000313" key="6">
    <source>
        <dbReference type="Proteomes" id="UP000057737"/>
    </source>
</evidence>
<dbReference type="NCBIfam" id="NF005687">
    <property type="entry name" value="PRK07487.1"/>
    <property type="match status" value="1"/>
</dbReference>
<comment type="similarity">
    <text evidence="2">Belongs to the amidase family.</text>
</comment>
<comment type="function">
    <text evidence="1">Hydrolyzes indole-3-acetamide (IAM) into indole-3-acetic acid (IAA).</text>
</comment>
<dbReference type="Proteomes" id="UP000057737">
    <property type="component" value="Unassembled WGS sequence"/>
</dbReference>
<dbReference type="InterPro" id="IPR036928">
    <property type="entry name" value="AS_sf"/>
</dbReference>
<reference evidence="5 6" key="1">
    <citation type="submission" date="2015-11" db="EMBL/GenBank/DDBJ databases">
        <title>Draft Genome Sequence of the Strain BR 10303 (Bradyrhizobium sp.) isolated from nodules of Centrolobium paraense.</title>
        <authorList>
            <person name="Zelli J.E."/>
            <person name="Simoes-Araujo J.L."/>
            <person name="Barauna A.C."/>
            <person name="Silva K."/>
        </authorList>
    </citation>
    <scope>NUCLEOTIDE SEQUENCE [LARGE SCALE GENOMIC DNA]</scope>
    <source>
        <strain evidence="5 6">BR 10303</strain>
    </source>
</reference>
<dbReference type="Gene3D" id="3.90.1300.10">
    <property type="entry name" value="Amidase signature (AS) domain"/>
    <property type="match status" value="1"/>
</dbReference>
<keyword evidence="5" id="KW-0378">Hydrolase</keyword>
<dbReference type="Pfam" id="PF01425">
    <property type="entry name" value="Amidase"/>
    <property type="match status" value="1"/>
</dbReference>
<dbReference type="PANTHER" id="PTHR11895:SF7">
    <property type="entry name" value="GLUTAMYL-TRNA(GLN) AMIDOTRANSFERASE SUBUNIT A, MITOCHONDRIAL"/>
    <property type="match status" value="1"/>
</dbReference>
<dbReference type="InterPro" id="IPR000120">
    <property type="entry name" value="Amidase"/>
</dbReference>
<dbReference type="AlphaFoldDB" id="A0A109K4F0"/>
<gene>
    <name evidence="5" type="ORF">AS156_27885</name>
</gene>
<dbReference type="RefSeq" id="WP_066499859.1">
    <property type="nucleotide sequence ID" value="NZ_LNCU01000014.1"/>
</dbReference>
<dbReference type="InterPro" id="IPR023631">
    <property type="entry name" value="Amidase_dom"/>
</dbReference>
<protein>
    <recommendedName>
        <fullName evidence="3">Indoleacetamide hydrolase</fullName>
    </recommendedName>
</protein>
<dbReference type="GO" id="GO:0016787">
    <property type="term" value="F:hydrolase activity"/>
    <property type="evidence" value="ECO:0007669"/>
    <property type="project" value="UniProtKB-KW"/>
</dbReference>
<accession>A0A109K4F0</accession>
<comment type="caution">
    <text evidence="5">The sequence shown here is derived from an EMBL/GenBank/DDBJ whole genome shotgun (WGS) entry which is preliminary data.</text>
</comment>
<dbReference type="EMBL" id="LNCU01000014">
    <property type="protein sequence ID" value="KWV60543.1"/>
    <property type="molecule type" value="Genomic_DNA"/>
</dbReference>
<keyword evidence="6" id="KW-1185">Reference proteome</keyword>
<evidence type="ECO:0000256" key="2">
    <source>
        <dbReference type="ARBA" id="ARBA00009199"/>
    </source>
</evidence>
<feature type="domain" description="Amidase" evidence="4">
    <location>
        <begin position="25"/>
        <end position="450"/>
    </location>
</feature>
<evidence type="ECO:0000259" key="4">
    <source>
        <dbReference type="Pfam" id="PF01425"/>
    </source>
</evidence>
<dbReference type="InterPro" id="IPR020556">
    <property type="entry name" value="Amidase_CS"/>
</dbReference>
<evidence type="ECO:0000313" key="5">
    <source>
        <dbReference type="EMBL" id="KWV60543.1"/>
    </source>
</evidence>
<dbReference type="PANTHER" id="PTHR11895">
    <property type="entry name" value="TRANSAMIDASE"/>
    <property type="match status" value="1"/>
</dbReference>
<organism evidence="5 6">
    <name type="scientific">Bradyrhizobium macuxiense</name>
    <dbReference type="NCBI Taxonomy" id="1755647"/>
    <lineage>
        <taxon>Bacteria</taxon>
        <taxon>Pseudomonadati</taxon>
        <taxon>Pseudomonadota</taxon>
        <taxon>Alphaproteobacteria</taxon>
        <taxon>Hyphomicrobiales</taxon>
        <taxon>Nitrobacteraceae</taxon>
        <taxon>Bradyrhizobium</taxon>
    </lineage>
</organism>
<dbReference type="OrthoDB" id="9814821at2"/>
<dbReference type="PROSITE" id="PS00571">
    <property type="entry name" value="AMIDASES"/>
    <property type="match status" value="1"/>
</dbReference>